<reference evidence="3 4" key="1">
    <citation type="submission" date="2018-07" db="EMBL/GenBank/DDBJ databases">
        <title>Arthrobacter sp. nov., isolated from raw cow's milk with high bacterial count.</title>
        <authorList>
            <person name="Hahne J."/>
            <person name="Isele D."/>
            <person name="Lipski A."/>
        </authorList>
    </citation>
    <scope>NUCLEOTIDE SEQUENCE [LARGE SCALE GENOMIC DNA]</scope>
    <source>
        <strain evidence="3 4">JZ R-183</strain>
    </source>
</reference>
<keyword evidence="1 3" id="KW-0489">Methyltransferase</keyword>
<evidence type="ECO:0000256" key="2">
    <source>
        <dbReference type="ARBA" id="ARBA00022679"/>
    </source>
</evidence>
<dbReference type="CDD" id="cd02440">
    <property type="entry name" value="AdoMet_MTases"/>
    <property type="match status" value="1"/>
</dbReference>
<evidence type="ECO:0000313" key="3">
    <source>
        <dbReference type="EMBL" id="RKW69673.1"/>
    </source>
</evidence>
<dbReference type="RefSeq" id="WP_121485719.1">
    <property type="nucleotide sequence ID" value="NZ_QQXL01000007.1"/>
</dbReference>
<dbReference type="InterPro" id="IPR029063">
    <property type="entry name" value="SAM-dependent_MTases_sf"/>
</dbReference>
<protein>
    <submittedName>
        <fullName evidence="3">16S rRNA (Guanine(966)-N(2))-methyltransferase RsmD</fullName>
        <ecNumber evidence="3">2.1.1.171</ecNumber>
    </submittedName>
</protein>
<name>A0A496PGR2_9MICC</name>
<dbReference type="Proteomes" id="UP000273119">
    <property type="component" value="Unassembled WGS sequence"/>
</dbReference>
<dbReference type="Pfam" id="PF03602">
    <property type="entry name" value="Cons_hypoth95"/>
    <property type="match status" value="1"/>
</dbReference>
<evidence type="ECO:0000256" key="1">
    <source>
        <dbReference type="ARBA" id="ARBA00022603"/>
    </source>
</evidence>
<dbReference type="Gene3D" id="3.40.50.150">
    <property type="entry name" value="Vaccinia Virus protein VP39"/>
    <property type="match status" value="1"/>
</dbReference>
<dbReference type="AlphaFoldDB" id="A0A496PGR2"/>
<dbReference type="PIRSF" id="PIRSF004553">
    <property type="entry name" value="CHP00095"/>
    <property type="match status" value="1"/>
</dbReference>
<dbReference type="NCBIfam" id="TIGR00095">
    <property type="entry name" value="16S rRNA (guanine(966)-N(2))-methyltransferase RsmD"/>
    <property type="match status" value="1"/>
</dbReference>
<proteinExistence type="predicted"/>
<dbReference type="EC" id="2.1.1.171" evidence="3"/>
<keyword evidence="4" id="KW-1185">Reference proteome</keyword>
<sequence>MSRIIAGAAGGHPLTSVPTDATRPTTDRVKEALFSRLESWDVLADAVVVDLFAGSGALGVESVSRGARSARLVDSAQAAMPALRANAALVNSAVRADRARAVRSSVSSYLVGYTEELITLAFLDPPYPVGEEELAQVLAALAPQLSDDAVVVLERSSRSPRPTFPDGWNVLKERKYGETTLWFAETRAPEADES</sequence>
<comment type="caution">
    <text evidence="3">The sequence shown here is derived from an EMBL/GenBank/DDBJ whole genome shotgun (WGS) entry which is preliminary data.</text>
</comment>
<organism evidence="3 4">
    <name type="scientific">Galactobacter caseinivorans</name>
    <dbReference type="NCBI Taxonomy" id="2676123"/>
    <lineage>
        <taxon>Bacteria</taxon>
        <taxon>Bacillati</taxon>
        <taxon>Actinomycetota</taxon>
        <taxon>Actinomycetes</taxon>
        <taxon>Micrococcales</taxon>
        <taxon>Micrococcaceae</taxon>
        <taxon>Galactobacter</taxon>
    </lineage>
</organism>
<dbReference type="SUPFAM" id="SSF53335">
    <property type="entry name" value="S-adenosyl-L-methionine-dependent methyltransferases"/>
    <property type="match status" value="1"/>
</dbReference>
<keyword evidence="2 3" id="KW-0808">Transferase</keyword>
<accession>A0A496PGR2</accession>
<dbReference type="InterPro" id="IPR004398">
    <property type="entry name" value="RNA_MeTrfase_RsmD"/>
</dbReference>
<evidence type="ECO:0000313" key="4">
    <source>
        <dbReference type="Proteomes" id="UP000273119"/>
    </source>
</evidence>
<dbReference type="EMBL" id="QQXL01000007">
    <property type="protein sequence ID" value="RKW69673.1"/>
    <property type="molecule type" value="Genomic_DNA"/>
</dbReference>
<gene>
    <name evidence="3" type="primary">rsmD</name>
    <name evidence="3" type="ORF">DWQ67_11265</name>
</gene>
<dbReference type="PANTHER" id="PTHR43542:SF1">
    <property type="entry name" value="METHYLTRANSFERASE"/>
    <property type="match status" value="1"/>
</dbReference>
<dbReference type="GO" id="GO:0052913">
    <property type="term" value="F:16S rRNA (guanine(966)-N(2))-methyltransferase activity"/>
    <property type="evidence" value="ECO:0007669"/>
    <property type="project" value="UniProtKB-EC"/>
</dbReference>
<dbReference type="PANTHER" id="PTHR43542">
    <property type="entry name" value="METHYLTRANSFERASE"/>
    <property type="match status" value="1"/>
</dbReference>